<proteinExistence type="inferred from homology"/>
<dbReference type="InterPro" id="IPR032696">
    <property type="entry name" value="SQ_cyclase_C"/>
</dbReference>
<gene>
    <name evidence="6" type="ORF">FRUB_09327</name>
</gene>
<dbReference type="GO" id="GO:0016866">
    <property type="term" value="F:intramolecular transferase activity"/>
    <property type="evidence" value="ECO:0007669"/>
    <property type="project" value="InterPro"/>
</dbReference>
<dbReference type="Pfam" id="PF13243">
    <property type="entry name" value="SQHop_cyclase_C"/>
    <property type="match status" value="1"/>
</dbReference>
<keyword evidence="3" id="KW-0677">Repeat</keyword>
<evidence type="ECO:0000256" key="1">
    <source>
        <dbReference type="ARBA" id="ARBA00004999"/>
    </source>
</evidence>
<evidence type="ECO:0000313" key="7">
    <source>
        <dbReference type="Proteomes" id="UP000214646"/>
    </source>
</evidence>
<dbReference type="Pfam" id="PF13249">
    <property type="entry name" value="SQHop_cyclase_N"/>
    <property type="match status" value="1"/>
</dbReference>
<dbReference type="OrthoDB" id="9758578at2"/>
<dbReference type="PANTHER" id="PTHR11764">
    <property type="entry name" value="TERPENE CYCLASE/MUTASE FAMILY MEMBER"/>
    <property type="match status" value="1"/>
</dbReference>
<dbReference type="PANTHER" id="PTHR11764:SF20">
    <property type="entry name" value="LANOSTEROL SYNTHASE"/>
    <property type="match status" value="1"/>
</dbReference>
<evidence type="ECO:0000313" key="6">
    <source>
        <dbReference type="EMBL" id="OWK36764.1"/>
    </source>
</evidence>
<accession>A0A225DAT1</accession>
<dbReference type="Proteomes" id="UP000214646">
    <property type="component" value="Unassembled WGS sequence"/>
</dbReference>
<dbReference type="AlphaFoldDB" id="A0A225DAT1"/>
<evidence type="ECO:0000259" key="4">
    <source>
        <dbReference type="Pfam" id="PF13243"/>
    </source>
</evidence>
<dbReference type="RefSeq" id="WP_088259722.1">
    <property type="nucleotide sequence ID" value="NZ_NIDE01000017.1"/>
</dbReference>
<feature type="domain" description="Squalene cyclase N-terminal" evidence="5">
    <location>
        <begin position="10"/>
        <end position="183"/>
    </location>
</feature>
<dbReference type="GO" id="GO:0016104">
    <property type="term" value="P:triterpenoid biosynthetic process"/>
    <property type="evidence" value="ECO:0007669"/>
    <property type="project" value="InterPro"/>
</dbReference>
<dbReference type="GO" id="GO:0005811">
    <property type="term" value="C:lipid droplet"/>
    <property type="evidence" value="ECO:0007669"/>
    <property type="project" value="InterPro"/>
</dbReference>
<dbReference type="Gene3D" id="1.50.10.20">
    <property type="match status" value="2"/>
</dbReference>
<comment type="caution">
    <text evidence="6">The sequence shown here is derived from an EMBL/GenBank/DDBJ whole genome shotgun (WGS) entry which is preliminary data.</text>
</comment>
<evidence type="ECO:0000256" key="3">
    <source>
        <dbReference type="ARBA" id="ARBA00022737"/>
    </source>
</evidence>
<dbReference type="InterPro" id="IPR018333">
    <property type="entry name" value="Squalene_cyclase"/>
</dbReference>
<keyword evidence="7" id="KW-1185">Reference proteome</keyword>
<dbReference type="InterPro" id="IPR008930">
    <property type="entry name" value="Terpenoid_cyclase/PrenylTrfase"/>
</dbReference>
<reference evidence="7" key="1">
    <citation type="submission" date="2017-06" db="EMBL/GenBank/DDBJ databases">
        <title>Genome analysis of Fimbriiglobus ruber SP5, the first member of the order Planctomycetales with confirmed chitinolytic capability.</title>
        <authorList>
            <person name="Ravin N.V."/>
            <person name="Rakitin A.L."/>
            <person name="Ivanova A.A."/>
            <person name="Beletsky A.V."/>
            <person name="Kulichevskaya I.S."/>
            <person name="Mardanov A.V."/>
            <person name="Dedysh S.N."/>
        </authorList>
    </citation>
    <scope>NUCLEOTIDE SEQUENCE [LARGE SCALE GENOMIC DNA]</scope>
    <source>
        <strain evidence="7">SP5</strain>
    </source>
</reference>
<comment type="pathway">
    <text evidence="1">Secondary metabolite biosynthesis; hopanoid biosynthesis.</text>
</comment>
<evidence type="ECO:0000256" key="2">
    <source>
        <dbReference type="ARBA" id="ARBA00009755"/>
    </source>
</evidence>
<sequence length="618" mass="66902">MHPDFAITLANTRRHLLAARGSDGHWVGELSDSALSTATALFTLSLLGRTADNDTRRADHTALISGGLRWLTDTQNADGGWGDTTLSLSNISTTALCWAAFGVPEAKGYDAVVARAEDWLRKAAGSLEPRPLAKAIADRYGKDRTFSVPILTMLALAGRLDPDPWRLVPQLPFELAACPFRWFQWVRLPVVSYALPALIAIGHVKHHHRPTWNPVLRLARKLVTGRTLRVLREIQPTTGGYLEATPLTSFVTMSLIAAGRVNDPVVAHGIEFLEKSVRSSGSWPIDTNLATWVTTLSVNALTAAGAANDLPAPDREVIREWLLKQQYRVEHPYTHAAPGGWAWTDLSGGVPDADDTPSALLALARLGDPDTSTLEAAAAGVTWLLDLQNADGGIPTFCRGWTGLPFDRSSNDLTAHAILAWAAWRDHLAPKLRERIARGVARGTAYLLKSQRTNGAWAPLWFGNQHAAEIDNLTYGTSRVLRLAEVSQALGLGDVWCAGLRRGVQWLIANQNSDGGWGGRAGTPSTIEETALAVEGLACAKTGLAPTANTADISAHTRSLSRGVTWLVEQTKNGTHFPPSPIGFYFANLWYFETLYPVIYTTAALTKAAINLATDEHG</sequence>
<name>A0A225DAT1_9BACT</name>
<protein>
    <submittedName>
        <fullName evidence="6">Squalene--hopene cyclase</fullName>
    </submittedName>
</protein>
<comment type="similarity">
    <text evidence="2">Belongs to the terpene cyclase/mutase family.</text>
</comment>
<feature type="domain" description="Squalene cyclase C-terminal" evidence="4">
    <location>
        <begin position="291"/>
        <end position="606"/>
    </location>
</feature>
<organism evidence="6 7">
    <name type="scientific">Fimbriiglobus ruber</name>
    <dbReference type="NCBI Taxonomy" id="1908690"/>
    <lineage>
        <taxon>Bacteria</taxon>
        <taxon>Pseudomonadati</taxon>
        <taxon>Planctomycetota</taxon>
        <taxon>Planctomycetia</taxon>
        <taxon>Gemmatales</taxon>
        <taxon>Gemmataceae</taxon>
        <taxon>Fimbriiglobus</taxon>
    </lineage>
</organism>
<dbReference type="SUPFAM" id="SSF48239">
    <property type="entry name" value="Terpenoid cyclases/Protein prenyltransferases"/>
    <property type="match status" value="2"/>
</dbReference>
<dbReference type="EMBL" id="NIDE01000017">
    <property type="protein sequence ID" value="OWK36764.1"/>
    <property type="molecule type" value="Genomic_DNA"/>
</dbReference>
<dbReference type="UniPathway" id="UPA00337"/>
<dbReference type="InterPro" id="IPR032697">
    <property type="entry name" value="SQ_cyclase_N"/>
</dbReference>
<evidence type="ECO:0000259" key="5">
    <source>
        <dbReference type="Pfam" id="PF13249"/>
    </source>
</evidence>